<evidence type="ECO:0000256" key="5">
    <source>
        <dbReference type="RuleBase" id="RU004168"/>
    </source>
</evidence>
<evidence type="ECO:0000256" key="4">
    <source>
        <dbReference type="PROSITE-ProRule" id="PRU00520"/>
    </source>
</evidence>
<dbReference type="AlphaFoldDB" id="A0A420ZB08"/>
<dbReference type="Gene3D" id="3.30.70.100">
    <property type="match status" value="1"/>
</dbReference>
<evidence type="ECO:0000256" key="3">
    <source>
        <dbReference type="ARBA" id="ARBA00047645"/>
    </source>
</evidence>
<dbReference type="InterPro" id="IPR001792">
    <property type="entry name" value="Acylphosphatase-like_dom"/>
</dbReference>
<comment type="similarity">
    <text evidence="1 5">Belongs to the acylphosphatase family.</text>
</comment>
<dbReference type="Proteomes" id="UP000281261">
    <property type="component" value="Unassembled WGS sequence"/>
</dbReference>
<dbReference type="InterPro" id="IPR020456">
    <property type="entry name" value="Acylphosphatase"/>
</dbReference>
<accession>A0A420ZB08</accession>
<protein>
    <recommendedName>
        <fullName evidence="2 4">acylphosphatase</fullName>
        <ecNumber evidence="2 4">3.6.1.7</ecNumber>
    </recommendedName>
</protein>
<dbReference type="PANTHER" id="PTHR47268">
    <property type="entry name" value="ACYLPHOSPHATASE"/>
    <property type="match status" value="1"/>
</dbReference>
<dbReference type="PROSITE" id="PS51160">
    <property type="entry name" value="ACYLPHOSPHATASE_3"/>
    <property type="match status" value="1"/>
</dbReference>
<feature type="active site" evidence="4">
    <location>
        <position position="23"/>
    </location>
</feature>
<dbReference type="EMBL" id="QMNG01000104">
    <property type="protein sequence ID" value="RLC35918.1"/>
    <property type="molecule type" value="Genomic_DNA"/>
</dbReference>
<proteinExistence type="inferred from homology"/>
<comment type="caution">
    <text evidence="7">The sequence shown here is derived from an EMBL/GenBank/DDBJ whole genome shotgun (WGS) entry which is preliminary data.</text>
</comment>
<reference evidence="7 8" key="1">
    <citation type="submission" date="2018-06" db="EMBL/GenBank/DDBJ databases">
        <title>Extensive metabolic versatility and redundancy in microbially diverse, dynamic hydrothermal sediments.</title>
        <authorList>
            <person name="Dombrowski N."/>
            <person name="Teske A."/>
            <person name="Baker B.J."/>
        </authorList>
    </citation>
    <scope>NUCLEOTIDE SEQUENCE [LARGE SCALE GENOMIC DNA]</scope>
    <source>
        <strain evidence="7">B79_G16</strain>
    </source>
</reference>
<feature type="domain" description="Acylphosphatase-like" evidence="6">
    <location>
        <begin position="8"/>
        <end position="65"/>
    </location>
</feature>
<organism evidence="7 8">
    <name type="scientific">candidate division Kazan bacterium</name>
    <dbReference type="NCBI Taxonomy" id="2202143"/>
    <lineage>
        <taxon>Bacteria</taxon>
        <taxon>Bacteria division Kazan-3B-28</taxon>
    </lineage>
</organism>
<comment type="catalytic activity">
    <reaction evidence="3 4">
        <text>an acyl phosphate + H2O = a carboxylate + phosphate + H(+)</text>
        <dbReference type="Rhea" id="RHEA:14965"/>
        <dbReference type="ChEBI" id="CHEBI:15377"/>
        <dbReference type="ChEBI" id="CHEBI:15378"/>
        <dbReference type="ChEBI" id="CHEBI:29067"/>
        <dbReference type="ChEBI" id="CHEBI:43474"/>
        <dbReference type="ChEBI" id="CHEBI:59918"/>
        <dbReference type="EC" id="3.6.1.7"/>
    </reaction>
</comment>
<evidence type="ECO:0000256" key="1">
    <source>
        <dbReference type="ARBA" id="ARBA00005614"/>
    </source>
</evidence>
<name>A0A420ZB08_UNCK3</name>
<dbReference type="EC" id="3.6.1.7" evidence="2 4"/>
<feature type="active site" evidence="4">
    <location>
        <position position="41"/>
    </location>
</feature>
<evidence type="ECO:0000259" key="6">
    <source>
        <dbReference type="PROSITE" id="PS51160"/>
    </source>
</evidence>
<feature type="non-terminal residue" evidence="7">
    <location>
        <position position="65"/>
    </location>
</feature>
<dbReference type="PANTHER" id="PTHR47268:SF4">
    <property type="entry name" value="ACYLPHOSPHATASE"/>
    <property type="match status" value="1"/>
</dbReference>
<gene>
    <name evidence="7" type="ORF">DRH29_05540</name>
</gene>
<evidence type="ECO:0000313" key="8">
    <source>
        <dbReference type="Proteomes" id="UP000281261"/>
    </source>
</evidence>
<dbReference type="SUPFAM" id="SSF54975">
    <property type="entry name" value="Acylphosphatase/BLUF domain-like"/>
    <property type="match status" value="1"/>
</dbReference>
<sequence length="65" mass="7344">MAKPRKVRARCYFTGIVQGVGFRPTLHRFATELGLAGWVLNSTTGVVCEVEGAEEACRKFFRRMH</sequence>
<dbReference type="InterPro" id="IPR036046">
    <property type="entry name" value="Acylphosphatase-like_dom_sf"/>
</dbReference>
<dbReference type="Pfam" id="PF00708">
    <property type="entry name" value="Acylphosphatase"/>
    <property type="match status" value="1"/>
</dbReference>
<evidence type="ECO:0000256" key="2">
    <source>
        <dbReference type="ARBA" id="ARBA00012150"/>
    </source>
</evidence>
<keyword evidence="4" id="KW-0378">Hydrolase</keyword>
<evidence type="ECO:0000313" key="7">
    <source>
        <dbReference type="EMBL" id="RLC35918.1"/>
    </source>
</evidence>
<dbReference type="GO" id="GO:0003998">
    <property type="term" value="F:acylphosphatase activity"/>
    <property type="evidence" value="ECO:0007669"/>
    <property type="project" value="UniProtKB-EC"/>
</dbReference>